<evidence type="ECO:0000313" key="3">
    <source>
        <dbReference type="Proteomes" id="UP000694941"/>
    </source>
</evidence>
<dbReference type="PANTHER" id="PTHR22932:SF1">
    <property type="entry name" value="CO-CHAPERONE PROTEIN DAF-41"/>
    <property type="match status" value="1"/>
</dbReference>
<dbReference type="Proteomes" id="UP000694941">
    <property type="component" value="Unplaced"/>
</dbReference>
<protein>
    <submittedName>
        <fullName evidence="4">Co-chaperone protein daf-41-like</fullName>
    </submittedName>
</protein>
<feature type="domain" description="CS" evidence="2">
    <location>
        <begin position="12"/>
        <end position="101"/>
    </location>
</feature>
<gene>
    <name evidence="4" type="primary">LOC106478743</name>
</gene>
<sequence>MSSDIPTDNREILPPPVLWAQRKGHIYLKIALEDCRNPTIKLEKDKLYFRGSGGTEGKDHEITLDFLKEIKPDESKYLVKGREIEFILVKGQEGPYWQRLLKDDMKHHWLKIDFNKWRDEDDSDDDDKMDKNADFNEVRNYLKI</sequence>
<dbReference type="Gene3D" id="2.60.40.790">
    <property type="match status" value="1"/>
</dbReference>
<dbReference type="PROSITE" id="PS51203">
    <property type="entry name" value="CS"/>
    <property type="match status" value="1"/>
</dbReference>
<dbReference type="InterPro" id="IPR008978">
    <property type="entry name" value="HSP20-like_chaperone"/>
</dbReference>
<dbReference type="PANTHER" id="PTHR22932">
    <property type="entry name" value="TELOMERASE-BINDING PROTEIN P23 HSP90 CO-CHAPERONE"/>
    <property type="match status" value="1"/>
</dbReference>
<evidence type="ECO:0000313" key="4">
    <source>
        <dbReference type="RefSeq" id="XP_013794793.1"/>
    </source>
</evidence>
<dbReference type="InterPro" id="IPR045250">
    <property type="entry name" value="p23-like"/>
</dbReference>
<organism evidence="3 4">
    <name type="scientific">Limulus polyphemus</name>
    <name type="common">Atlantic horseshoe crab</name>
    <dbReference type="NCBI Taxonomy" id="6850"/>
    <lineage>
        <taxon>Eukaryota</taxon>
        <taxon>Metazoa</taxon>
        <taxon>Ecdysozoa</taxon>
        <taxon>Arthropoda</taxon>
        <taxon>Chelicerata</taxon>
        <taxon>Merostomata</taxon>
        <taxon>Xiphosura</taxon>
        <taxon>Limulidae</taxon>
        <taxon>Limulus</taxon>
    </lineage>
</organism>
<reference evidence="4" key="1">
    <citation type="submission" date="2025-08" db="UniProtKB">
        <authorList>
            <consortium name="RefSeq"/>
        </authorList>
    </citation>
    <scope>IDENTIFICATION</scope>
    <source>
        <tissue evidence="4">Muscle</tissue>
    </source>
</reference>
<comment type="similarity">
    <text evidence="1">Belongs to the p23/wos2 family.</text>
</comment>
<evidence type="ECO:0000259" key="2">
    <source>
        <dbReference type="PROSITE" id="PS51203"/>
    </source>
</evidence>
<dbReference type="InterPro" id="IPR007052">
    <property type="entry name" value="CS_dom"/>
</dbReference>
<dbReference type="SUPFAM" id="SSF49764">
    <property type="entry name" value="HSP20-like chaperones"/>
    <property type="match status" value="1"/>
</dbReference>
<keyword evidence="3" id="KW-1185">Reference proteome</keyword>
<name>A0ABM1C5Y1_LIMPO</name>
<evidence type="ECO:0000256" key="1">
    <source>
        <dbReference type="ARBA" id="ARBA00025733"/>
    </source>
</evidence>
<dbReference type="GeneID" id="106478743"/>
<accession>A0ABM1C5Y1</accession>
<dbReference type="Pfam" id="PF04969">
    <property type="entry name" value="CS"/>
    <property type="match status" value="1"/>
</dbReference>
<proteinExistence type="inferred from homology"/>
<dbReference type="CDD" id="cd06465">
    <property type="entry name" value="p23_hB-ind1_like"/>
    <property type="match status" value="1"/>
</dbReference>
<dbReference type="RefSeq" id="XP_013794793.1">
    <property type="nucleotide sequence ID" value="XM_013939339.2"/>
</dbReference>